<accession>A0A6J4LZF9</accession>
<sequence>MTRHEPPDPLAAVDPADPVLSEEEEREVTALLLQAAGTGPVPTPSAVTARLDDVLAGLVAERAAGSGTTTPTAPAGTAGAHGATAAVVPLERRRRRLPQVLLAAAAVVVGGYAVGNAALDGSLTGMTSSSDSSAGGAGEGADDSDSGGDAAGGQSEEQSEAGGLAGEMSFLPSVRRDHLAADVRRVVRLFDQRPATGGTDEAPEDGGLEQTPGCPVPRLAEGQRLYEVRYQDRPAGLVVGPRQQGEVGVTVYSCRDGGVQLSRTVPLP</sequence>
<feature type="compositionally biased region" description="Low complexity" evidence="1">
    <location>
        <begin position="10"/>
        <end position="19"/>
    </location>
</feature>
<dbReference type="EMBL" id="CADCUH010000106">
    <property type="protein sequence ID" value="CAA9345592.1"/>
    <property type="molecule type" value="Genomic_DNA"/>
</dbReference>
<evidence type="ECO:0000313" key="2">
    <source>
        <dbReference type="EMBL" id="CAA9345592.1"/>
    </source>
</evidence>
<protein>
    <submittedName>
        <fullName evidence="2">Uncharacterized protein</fullName>
    </submittedName>
</protein>
<reference evidence="2" key="1">
    <citation type="submission" date="2020-02" db="EMBL/GenBank/DDBJ databases">
        <authorList>
            <person name="Meier V. D."/>
        </authorList>
    </citation>
    <scope>NUCLEOTIDE SEQUENCE</scope>
    <source>
        <strain evidence="2">AVDCRST_MAG36</strain>
    </source>
</reference>
<feature type="region of interest" description="Disordered" evidence="1">
    <location>
        <begin position="192"/>
        <end position="213"/>
    </location>
</feature>
<organism evidence="2">
    <name type="scientific">uncultured Nocardioidaceae bacterium</name>
    <dbReference type="NCBI Taxonomy" id="253824"/>
    <lineage>
        <taxon>Bacteria</taxon>
        <taxon>Bacillati</taxon>
        <taxon>Actinomycetota</taxon>
        <taxon>Actinomycetes</taxon>
        <taxon>Propionibacteriales</taxon>
        <taxon>Nocardioidaceae</taxon>
        <taxon>environmental samples</taxon>
    </lineage>
</organism>
<gene>
    <name evidence="2" type="ORF">AVDCRST_MAG36-1623</name>
</gene>
<feature type="compositionally biased region" description="Low complexity" evidence="1">
    <location>
        <begin position="152"/>
        <end position="162"/>
    </location>
</feature>
<name>A0A6J4LZF9_9ACTN</name>
<dbReference type="AlphaFoldDB" id="A0A6J4LZF9"/>
<evidence type="ECO:0000256" key="1">
    <source>
        <dbReference type="SAM" id="MobiDB-lite"/>
    </source>
</evidence>
<feature type="region of interest" description="Disordered" evidence="1">
    <location>
        <begin position="125"/>
        <end position="163"/>
    </location>
</feature>
<feature type="region of interest" description="Disordered" evidence="1">
    <location>
        <begin position="1"/>
        <end position="27"/>
    </location>
</feature>
<proteinExistence type="predicted"/>